<dbReference type="Proteomes" id="UP000026962">
    <property type="component" value="Chromosome 1"/>
</dbReference>
<evidence type="ECO:0000313" key="3">
    <source>
        <dbReference type="Proteomes" id="UP000026962"/>
    </source>
</evidence>
<dbReference type="EnsemblPlants" id="OPUNC01G08940.1">
    <property type="protein sequence ID" value="OPUNC01G08940.1"/>
    <property type="gene ID" value="OPUNC01G08940"/>
</dbReference>
<keyword evidence="3" id="KW-1185">Reference proteome</keyword>
<proteinExistence type="predicted"/>
<reference evidence="2" key="2">
    <citation type="submission" date="2018-05" db="EMBL/GenBank/DDBJ databases">
        <title>OpunRS2 (Oryza punctata Reference Sequence Version 2).</title>
        <authorList>
            <person name="Zhang J."/>
            <person name="Kudrna D."/>
            <person name="Lee S."/>
            <person name="Talag J."/>
            <person name="Welchert J."/>
            <person name="Wing R.A."/>
        </authorList>
    </citation>
    <scope>NUCLEOTIDE SEQUENCE [LARGE SCALE GENOMIC DNA]</scope>
</reference>
<dbReference type="HOGENOM" id="CLU_103955_0_0_1"/>
<feature type="region of interest" description="Disordered" evidence="1">
    <location>
        <begin position="22"/>
        <end position="103"/>
    </location>
</feature>
<feature type="region of interest" description="Disordered" evidence="1">
    <location>
        <begin position="116"/>
        <end position="135"/>
    </location>
</feature>
<evidence type="ECO:0000256" key="1">
    <source>
        <dbReference type="SAM" id="MobiDB-lite"/>
    </source>
</evidence>
<dbReference type="eggNOG" id="ENOG502S0UX">
    <property type="taxonomic scope" value="Eukaryota"/>
</dbReference>
<feature type="compositionally biased region" description="Low complexity" evidence="1">
    <location>
        <begin position="24"/>
        <end position="39"/>
    </location>
</feature>
<protein>
    <submittedName>
        <fullName evidence="2">Uncharacterized protein</fullName>
    </submittedName>
</protein>
<dbReference type="AlphaFoldDB" id="A0A0E0JG95"/>
<reference evidence="2" key="1">
    <citation type="submission" date="2015-04" db="UniProtKB">
        <authorList>
            <consortium name="EnsemblPlants"/>
        </authorList>
    </citation>
    <scope>IDENTIFICATION</scope>
</reference>
<sequence>MEPFSRHAGFFASLKQVEDRLAAEAEQQPAAAAAARQPETLPFSDTMTASPLFLGPATDTTTADRPGGESSGPAVDFLTLSKDVERLQEEPRGGAGEDEDDEIGKDIARLMALLGLSPPRRGGEGARNDEDSDGCDCSGGEGFLAKVVGVVGPKCDREKRRVDGWVEHYFRDGECREPARLAHLLLAMASSSSSSWEGEGHRGASHFAFPATVKEFLDRDAPPRWMEEEEEQR</sequence>
<evidence type="ECO:0000313" key="2">
    <source>
        <dbReference type="EnsemblPlants" id="OPUNC01G08940.1"/>
    </source>
</evidence>
<dbReference type="Gramene" id="OPUNC01G08940.1">
    <property type="protein sequence ID" value="OPUNC01G08940.1"/>
    <property type="gene ID" value="OPUNC01G08940"/>
</dbReference>
<name>A0A0E0JG95_ORYPU</name>
<accession>A0A0E0JG95</accession>
<organism evidence="2">
    <name type="scientific">Oryza punctata</name>
    <name type="common">Red rice</name>
    <dbReference type="NCBI Taxonomy" id="4537"/>
    <lineage>
        <taxon>Eukaryota</taxon>
        <taxon>Viridiplantae</taxon>
        <taxon>Streptophyta</taxon>
        <taxon>Embryophyta</taxon>
        <taxon>Tracheophyta</taxon>
        <taxon>Spermatophyta</taxon>
        <taxon>Magnoliopsida</taxon>
        <taxon>Liliopsida</taxon>
        <taxon>Poales</taxon>
        <taxon>Poaceae</taxon>
        <taxon>BOP clade</taxon>
        <taxon>Oryzoideae</taxon>
        <taxon>Oryzeae</taxon>
        <taxon>Oryzinae</taxon>
        <taxon>Oryza</taxon>
    </lineage>
</organism>
<feature type="compositionally biased region" description="Basic and acidic residues" evidence="1">
    <location>
        <begin position="82"/>
        <end position="92"/>
    </location>
</feature>
<dbReference type="OMA" id="GWIEHFM"/>